<gene>
    <name evidence="1" type="ORF">QWZ03_18175</name>
</gene>
<evidence type="ECO:0008006" key="3">
    <source>
        <dbReference type="Google" id="ProtNLM"/>
    </source>
</evidence>
<accession>A0ABT8BA78</accession>
<evidence type="ECO:0000313" key="2">
    <source>
        <dbReference type="Proteomes" id="UP001180081"/>
    </source>
</evidence>
<dbReference type="EMBL" id="JAUFPU010000018">
    <property type="protein sequence ID" value="MDN3578697.1"/>
    <property type="molecule type" value="Genomic_DNA"/>
</dbReference>
<dbReference type="RefSeq" id="WP_290334026.1">
    <property type="nucleotide sequence ID" value="NZ_JAUFPU010000018.1"/>
</dbReference>
<reference evidence="1" key="1">
    <citation type="journal article" date="2014" name="Int. J. Syst. Evol. Microbiol.">
        <title>Complete genome of a new Firmicutes species belonging to the dominant human colonic microbiota ('Ruminococcus bicirculans') reveals two chromosomes and a selective capacity to utilize plant glucans.</title>
        <authorList>
            <consortium name="NISC Comparative Sequencing Program"/>
            <person name="Wegmann U."/>
            <person name="Louis P."/>
            <person name="Goesmann A."/>
            <person name="Henrissat B."/>
            <person name="Duncan S.H."/>
            <person name="Flint H.J."/>
        </authorList>
    </citation>
    <scope>NUCLEOTIDE SEQUENCE</scope>
    <source>
        <strain evidence="1">CECT 7703</strain>
    </source>
</reference>
<evidence type="ECO:0000313" key="1">
    <source>
        <dbReference type="EMBL" id="MDN3578697.1"/>
    </source>
</evidence>
<comment type="caution">
    <text evidence="1">The sequence shown here is derived from an EMBL/GenBank/DDBJ whole genome shotgun (WGS) entry which is preliminary data.</text>
</comment>
<protein>
    <recommendedName>
        <fullName evidence="3">DUF2730 family protein</fullName>
    </recommendedName>
</protein>
<reference evidence="1" key="2">
    <citation type="submission" date="2023-06" db="EMBL/GenBank/DDBJ databases">
        <authorList>
            <person name="Lucena T."/>
            <person name="Sun Q."/>
        </authorList>
    </citation>
    <scope>NUCLEOTIDE SEQUENCE</scope>
    <source>
        <strain evidence="1">CECT 7703</strain>
    </source>
</reference>
<organism evidence="1 2">
    <name type="scientific">Chitinimonas viridis</name>
    <dbReference type="NCBI Taxonomy" id="664880"/>
    <lineage>
        <taxon>Bacteria</taxon>
        <taxon>Pseudomonadati</taxon>
        <taxon>Pseudomonadota</taxon>
        <taxon>Betaproteobacteria</taxon>
        <taxon>Neisseriales</taxon>
        <taxon>Chitinibacteraceae</taxon>
        <taxon>Chitinimonas</taxon>
    </lineage>
</organism>
<keyword evidence="2" id="KW-1185">Reference proteome</keyword>
<dbReference type="Proteomes" id="UP001180081">
    <property type="component" value="Unassembled WGS sequence"/>
</dbReference>
<name>A0ABT8BA78_9NEIS</name>
<sequence>MMIEIDFWKAATLLLSLTALLAGAFWGLGRMLVNQYDRMLTERFKARDEADSSRAKQHDAELSKLSNRLAKYEDSQRVQAEELRQADSELSEKVGKRLIELEKAVAAAPSKEDLVRLHKRIDDVAGEISELSGAFQGAADTLKLIHSKLLGGKS</sequence>
<proteinExistence type="predicted"/>